<dbReference type="InterPro" id="IPR001110">
    <property type="entry name" value="UPF0012_CS"/>
</dbReference>
<dbReference type="CDD" id="cd07581">
    <property type="entry name" value="nitrilase_3"/>
    <property type="match status" value="1"/>
</dbReference>
<organism evidence="3 4">
    <name type="scientific">Allokutzneria oryzae</name>
    <dbReference type="NCBI Taxonomy" id="1378989"/>
    <lineage>
        <taxon>Bacteria</taxon>
        <taxon>Bacillati</taxon>
        <taxon>Actinomycetota</taxon>
        <taxon>Actinomycetes</taxon>
        <taxon>Pseudonocardiales</taxon>
        <taxon>Pseudonocardiaceae</taxon>
        <taxon>Allokutzneria</taxon>
    </lineage>
</organism>
<dbReference type="GO" id="GO:0016787">
    <property type="term" value="F:hydrolase activity"/>
    <property type="evidence" value="ECO:0007669"/>
    <property type="project" value="UniProtKB-KW"/>
</dbReference>
<name>A0ABV6A7W9_9PSEU</name>
<comment type="similarity">
    <text evidence="1">Belongs to the carbon-nitrogen hydrolase superfamily. NIT1/NIT2 family.</text>
</comment>
<dbReference type="RefSeq" id="WP_377859878.1">
    <property type="nucleotide sequence ID" value="NZ_JBHLZU010000026.1"/>
</dbReference>
<dbReference type="EMBL" id="JBHLZU010000026">
    <property type="protein sequence ID" value="MFB9908314.1"/>
    <property type="molecule type" value="Genomic_DNA"/>
</dbReference>
<dbReference type="Proteomes" id="UP001589693">
    <property type="component" value="Unassembled WGS sequence"/>
</dbReference>
<comment type="caution">
    <text evidence="3">The sequence shown here is derived from an EMBL/GenBank/DDBJ whole genome shotgun (WGS) entry which is preliminary data.</text>
</comment>
<dbReference type="PANTHER" id="PTHR23088">
    <property type="entry name" value="NITRILASE-RELATED"/>
    <property type="match status" value="1"/>
</dbReference>
<dbReference type="SUPFAM" id="SSF56317">
    <property type="entry name" value="Carbon-nitrogen hydrolase"/>
    <property type="match status" value="1"/>
</dbReference>
<dbReference type="PANTHER" id="PTHR23088:SF27">
    <property type="entry name" value="DEAMINATED GLUTATHIONE AMIDASE"/>
    <property type="match status" value="1"/>
</dbReference>
<dbReference type="InterPro" id="IPR003010">
    <property type="entry name" value="C-N_Hydrolase"/>
</dbReference>
<dbReference type="PROSITE" id="PS50263">
    <property type="entry name" value="CN_HYDROLASE"/>
    <property type="match status" value="1"/>
</dbReference>
<dbReference type="Pfam" id="PF00795">
    <property type="entry name" value="CN_hydrolase"/>
    <property type="match status" value="1"/>
</dbReference>
<dbReference type="Gene3D" id="3.60.110.10">
    <property type="entry name" value="Carbon-nitrogen hydrolase"/>
    <property type="match status" value="1"/>
</dbReference>
<keyword evidence="3" id="KW-0378">Hydrolase</keyword>
<evidence type="ECO:0000313" key="3">
    <source>
        <dbReference type="EMBL" id="MFB9908314.1"/>
    </source>
</evidence>
<gene>
    <name evidence="3" type="ORF">ACFFQA_30640</name>
</gene>
<keyword evidence="4" id="KW-1185">Reference proteome</keyword>
<evidence type="ECO:0000313" key="4">
    <source>
        <dbReference type="Proteomes" id="UP001589693"/>
    </source>
</evidence>
<proteinExistence type="inferred from homology"/>
<dbReference type="InterPro" id="IPR036526">
    <property type="entry name" value="C-N_Hydrolase_sf"/>
</dbReference>
<protein>
    <submittedName>
        <fullName evidence="3">Carbon-nitrogen hydrolase family protein</fullName>
    </submittedName>
</protein>
<evidence type="ECO:0000256" key="1">
    <source>
        <dbReference type="ARBA" id="ARBA00010613"/>
    </source>
</evidence>
<feature type="domain" description="CN hydrolase" evidence="2">
    <location>
        <begin position="1"/>
        <end position="246"/>
    </location>
</feature>
<reference evidence="3 4" key="1">
    <citation type="submission" date="2024-09" db="EMBL/GenBank/DDBJ databases">
        <authorList>
            <person name="Sun Q."/>
            <person name="Mori K."/>
        </authorList>
    </citation>
    <scope>NUCLEOTIDE SEQUENCE [LARGE SCALE GENOMIC DNA]</scope>
    <source>
        <strain evidence="3 4">TBRC 7907</strain>
    </source>
</reference>
<dbReference type="PROSITE" id="PS01227">
    <property type="entry name" value="UPF0012"/>
    <property type="match status" value="1"/>
</dbReference>
<accession>A0ABV6A7W9</accession>
<evidence type="ECO:0000259" key="2">
    <source>
        <dbReference type="PROSITE" id="PS50263"/>
    </source>
</evidence>
<sequence length="264" mass="27800">MRVALCQIVSGPDPSANLDLVRDHVRKAAAEGAELVVFPEATMACFGGPKLAELAEPLDGPWASAVREVAAEAGVTVLAGMFTPEPDGRVRNTLLITGPDGHRGYDKIHLFDAFGFKESATVAPGSEQVTFDVGGTTVGAAVCYDVRFPELFRGLADRGARVIVVTASWGSGPGKREQWELLVRARALDTTSWVVAVGQADPATVGVTTEGTAPTGIGFSAIADPFGRLHTTFDAQPETRVIDIDPDAVEPARAAIPVLVNRRL</sequence>